<dbReference type="Gene3D" id="1.20.1720.10">
    <property type="entry name" value="Multidrug resistance protein D"/>
    <property type="match status" value="1"/>
</dbReference>
<comment type="subcellular location">
    <subcellularLocation>
        <location evidence="8">Cell inner membrane</location>
        <topology evidence="8">Multi-pass membrane protein</topology>
    </subcellularLocation>
    <subcellularLocation>
        <location evidence="1">Cell membrane</location>
        <topology evidence="1">Multi-pass membrane protein</topology>
    </subcellularLocation>
</comment>
<dbReference type="PROSITE" id="PS50850">
    <property type="entry name" value="MFS"/>
    <property type="match status" value="1"/>
</dbReference>
<feature type="transmembrane region" description="Helical" evidence="8">
    <location>
        <begin position="362"/>
        <end position="384"/>
    </location>
</feature>
<dbReference type="Pfam" id="PF07690">
    <property type="entry name" value="MFS_1"/>
    <property type="match status" value="1"/>
</dbReference>
<dbReference type="CDD" id="cd17320">
    <property type="entry name" value="MFS_MdfA_MDR_like"/>
    <property type="match status" value="1"/>
</dbReference>
<keyword evidence="7 8" id="KW-0472">Membrane</keyword>
<keyword evidence="11" id="KW-1185">Reference proteome</keyword>
<feature type="domain" description="Major facilitator superfamily (MFS) profile" evidence="9">
    <location>
        <begin position="31"/>
        <end position="416"/>
    </location>
</feature>
<dbReference type="PANTHER" id="PTHR23502">
    <property type="entry name" value="MAJOR FACILITATOR SUPERFAMILY"/>
    <property type="match status" value="1"/>
</dbReference>
<accession>A0A366DYY5</accession>
<dbReference type="PANTHER" id="PTHR23502:SF132">
    <property type="entry name" value="POLYAMINE TRANSPORTER 2-RELATED"/>
    <property type="match status" value="1"/>
</dbReference>
<name>A0A366DYY5_9HYPH</name>
<feature type="transmembrane region" description="Helical" evidence="8">
    <location>
        <begin position="187"/>
        <end position="204"/>
    </location>
</feature>
<keyword evidence="6 8" id="KW-1133">Transmembrane helix</keyword>
<feature type="transmembrane region" description="Helical" evidence="8">
    <location>
        <begin position="271"/>
        <end position="289"/>
    </location>
</feature>
<comment type="caution">
    <text evidence="10">The sequence shown here is derived from an EMBL/GenBank/DDBJ whole genome shotgun (WGS) entry which is preliminary data.</text>
</comment>
<gene>
    <name evidence="10" type="ORF">DFR47_104474</name>
</gene>
<feature type="transmembrane region" description="Helical" evidence="8">
    <location>
        <begin position="31"/>
        <end position="50"/>
    </location>
</feature>
<comment type="similarity">
    <text evidence="2 8">Belongs to the major facilitator superfamily. Bcr/CmlA family.</text>
</comment>
<feature type="transmembrane region" description="Helical" evidence="8">
    <location>
        <begin position="329"/>
        <end position="350"/>
    </location>
</feature>
<dbReference type="GO" id="GO:0042910">
    <property type="term" value="F:xenobiotic transmembrane transporter activity"/>
    <property type="evidence" value="ECO:0007669"/>
    <property type="project" value="InterPro"/>
</dbReference>
<dbReference type="AlphaFoldDB" id="A0A366DYY5"/>
<evidence type="ECO:0000313" key="11">
    <source>
        <dbReference type="Proteomes" id="UP000252893"/>
    </source>
</evidence>
<dbReference type="RefSeq" id="WP_281011641.1">
    <property type="nucleotide sequence ID" value="NZ_JBHEEG010000001.1"/>
</dbReference>
<proteinExistence type="inferred from homology"/>
<evidence type="ECO:0000259" key="9">
    <source>
        <dbReference type="PROSITE" id="PS50850"/>
    </source>
</evidence>
<keyword evidence="5 8" id="KW-0812">Transmembrane</keyword>
<evidence type="ECO:0000256" key="2">
    <source>
        <dbReference type="ARBA" id="ARBA00006236"/>
    </source>
</evidence>
<feature type="transmembrane region" description="Helical" evidence="8">
    <location>
        <begin position="301"/>
        <end position="323"/>
    </location>
</feature>
<dbReference type="InterPro" id="IPR020846">
    <property type="entry name" value="MFS_dom"/>
</dbReference>
<evidence type="ECO:0000256" key="6">
    <source>
        <dbReference type="ARBA" id="ARBA00022989"/>
    </source>
</evidence>
<dbReference type="Proteomes" id="UP000252893">
    <property type="component" value="Unassembled WGS sequence"/>
</dbReference>
<dbReference type="InterPro" id="IPR036259">
    <property type="entry name" value="MFS_trans_sf"/>
</dbReference>
<evidence type="ECO:0000313" key="10">
    <source>
        <dbReference type="EMBL" id="RBO95105.1"/>
    </source>
</evidence>
<dbReference type="InterPro" id="IPR004812">
    <property type="entry name" value="Efflux_drug-R_Bcr/CmlA"/>
</dbReference>
<protein>
    <recommendedName>
        <fullName evidence="8">Bcr/CflA family efflux transporter</fullName>
    </recommendedName>
</protein>
<keyword evidence="3 8" id="KW-0813">Transport</keyword>
<evidence type="ECO:0000256" key="7">
    <source>
        <dbReference type="ARBA" id="ARBA00023136"/>
    </source>
</evidence>
<dbReference type="EMBL" id="QNRH01000004">
    <property type="protein sequence ID" value="RBO95105.1"/>
    <property type="molecule type" value="Genomic_DNA"/>
</dbReference>
<feature type="transmembrane region" description="Helical" evidence="8">
    <location>
        <begin position="396"/>
        <end position="413"/>
    </location>
</feature>
<sequence length="432" mass="46571">MSKMKSELPAGVASASGKQAADGFKLSKVEFIALIAALMAINALAIDVMLPALSEIGSSLGVLTPNHHQYVVTVYLFGFAISQLFYGPISDRFGRKKPLLIGIGIYITTALACVWVPEFNMLLALRFLQGIGAAATRVMTVSIVRDRYSGRAMAEIMSLAMMVFMIVPVIAPATGEVILFFSEWHMIFGFMAFFACAIGFWAYARMPETLAPENRRPFTAKSVINGFGIVIGNRVAFCYTLAASFMLGSLFGFINSAQQIYVDIYDLGRGFPLAFAAVAAFMALSAFLNSRMVGRFGMRRISQTLLITFISLSLLLFLLSVFFDGPVPFPIYIVIFALIMFCFGSIGGNFNALAMEPLGQVAGTASSVLGFVQSLTGAAIGMLIGQSFNGTTVPMALGYFIVGAIAMVFVLIAEQGKLFRAVSPSPQHVIEK</sequence>
<keyword evidence="8" id="KW-0997">Cell inner membrane</keyword>
<reference evidence="10 11" key="1">
    <citation type="submission" date="2018-06" db="EMBL/GenBank/DDBJ databases">
        <title>Genomic Encyclopedia of Type Strains, Phase IV (KMG-IV): sequencing the most valuable type-strain genomes for metagenomic binning, comparative biology and taxonomic classification.</title>
        <authorList>
            <person name="Goeker M."/>
        </authorList>
    </citation>
    <scope>NUCLEOTIDE SEQUENCE [LARGE SCALE GENOMIC DNA]</scope>
    <source>
        <strain evidence="10 11">DSM 25619</strain>
    </source>
</reference>
<evidence type="ECO:0000256" key="5">
    <source>
        <dbReference type="ARBA" id="ARBA00022692"/>
    </source>
</evidence>
<organism evidence="10 11">
    <name type="scientific">Pseudochrobactrum asaccharolyticum</name>
    <dbReference type="NCBI Taxonomy" id="354351"/>
    <lineage>
        <taxon>Bacteria</taxon>
        <taxon>Pseudomonadati</taxon>
        <taxon>Pseudomonadota</taxon>
        <taxon>Alphaproteobacteria</taxon>
        <taxon>Hyphomicrobiales</taxon>
        <taxon>Brucellaceae</taxon>
        <taxon>Pseudochrobactrum</taxon>
    </lineage>
</organism>
<feature type="transmembrane region" description="Helical" evidence="8">
    <location>
        <begin position="99"/>
        <end position="117"/>
    </location>
</feature>
<evidence type="ECO:0000256" key="1">
    <source>
        <dbReference type="ARBA" id="ARBA00004651"/>
    </source>
</evidence>
<dbReference type="SUPFAM" id="SSF103473">
    <property type="entry name" value="MFS general substrate transporter"/>
    <property type="match status" value="1"/>
</dbReference>
<feature type="transmembrane region" description="Helical" evidence="8">
    <location>
        <begin position="224"/>
        <end position="251"/>
    </location>
</feature>
<dbReference type="NCBIfam" id="TIGR00710">
    <property type="entry name" value="efflux_Bcr_CflA"/>
    <property type="match status" value="1"/>
</dbReference>
<dbReference type="InterPro" id="IPR011701">
    <property type="entry name" value="MFS"/>
</dbReference>
<dbReference type="GO" id="GO:1990961">
    <property type="term" value="P:xenobiotic detoxification by transmembrane export across the plasma membrane"/>
    <property type="evidence" value="ECO:0007669"/>
    <property type="project" value="InterPro"/>
</dbReference>
<feature type="transmembrane region" description="Helical" evidence="8">
    <location>
        <begin position="156"/>
        <end position="181"/>
    </location>
</feature>
<feature type="transmembrane region" description="Helical" evidence="8">
    <location>
        <begin position="123"/>
        <end position="144"/>
    </location>
</feature>
<dbReference type="GO" id="GO:0005886">
    <property type="term" value="C:plasma membrane"/>
    <property type="evidence" value="ECO:0007669"/>
    <property type="project" value="UniProtKB-SubCell"/>
</dbReference>
<evidence type="ECO:0000256" key="8">
    <source>
        <dbReference type="RuleBase" id="RU365088"/>
    </source>
</evidence>
<keyword evidence="4" id="KW-1003">Cell membrane</keyword>
<evidence type="ECO:0000256" key="3">
    <source>
        <dbReference type="ARBA" id="ARBA00022448"/>
    </source>
</evidence>
<evidence type="ECO:0000256" key="4">
    <source>
        <dbReference type="ARBA" id="ARBA00022475"/>
    </source>
</evidence>
<feature type="transmembrane region" description="Helical" evidence="8">
    <location>
        <begin position="70"/>
        <end position="87"/>
    </location>
</feature>